<dbReference type="AlphaFoldDB" id="A0A5B1C9S7"/>
<keyword evidence="2" id="KW-1185">Reference proteome</keyword>
<name>A0A5B1C9S7_9BACT</name>
<evidence type="ECO:0000313" key="2">
    <source>
        <dbReference type="Proteomes" id="UP000322699"/>
    </source>
</evidence>
<gene>
    <name evidence="1" type="ORF">LF1_03870</name>
</gene>
<proteinExistence type="predicted"/>
<accession>A0A5B1C9S7</accession>
<sequence>MTTQKFRPEQVYAVPAIQRSAMQTAVTRFTRYGLRLTTLNDIERFCCELLVSAQATTQAATTSAAAEAAATDA</sequence>
<reference evidence="1 2" key="1">
    <citation type="submission" date="2019-08" db="EMBL/GenBank/DDBJ databases">
        <title>Deep-cultivation of Planctomycetes and their phenomic and genomic characterization uncovers novel biology.</title>
        <authorList>
            <person name="Wiegand S."/>
            <person name="Jogler M."/>
            <person name="Boedeker C."/>
            <person name="Pinto D."/>
            <person name="Vollmers J."/>
            <person name="Rivas-Marin E."/>
            <person name="Kohn T."/>
            <person name="Peeters S.H."/>
            <person name="Heuer A."/>
            <person name="Rast P."/>
            <person name="Oberbeckmann S."/>
            <person name="Bunk B."/>
            <person name="Jeske O."/>
            <person name="Meyerdierks A."/>
            <person name="Storesund J.E."/>
            <person name="Kallscheuer N."/>
            <person name="Luecker S."/>
            <person name="Lage O.M."/>
            <person name="Pohl T."/>
            <person name="Merkel B.J."/>
            <person name="Hornburger P."/>
            <person name="Mueller R.-W."/>
            <person name="Bruemmer F."/>
            <person name="Labrenz M."/>
            <person name="Spormann A.M."/>
            <person name="Op Den Camp H."/>
            <person name="Overmann J."/>
            <person name="Amann R."/>
            <person name="Jetten M.S.M."/>
            <person name="Mascher T."/>
            <person name="Medema M.H."/>
            <person name="Devos D.P."/>
            <person name="Kaster A.-K."/>
            <person name="Ovreas L."/>
            <person name="Rohde M."/>
            <person name="Galperin M.Y."/>
            <person name="Jogler C."/>
        </authorList>
    </citation>
    <scope>NUCLEOTIDE SEQUENCE [LARGE SCALE GENOMIC DNA]</scope>
    <source>
        <strain evidence="1 2">LF1</strain>
    </source>
</reference>
<evidence type="ECO:0000313" key="1">
    <source>
        <dbReference type="EMBL" id="KAA1257897.1"/>
    </source>
</evidence>
<organism evidence="1 2">
    <name type="scientific">Rubripirellula obstinata</name>
    <dbReference type="NCBI Taxonomy" id="406547"/>
    <lineage>
        <taxon>Bacteria</taxon>
        <taxon>Pseudomonadati</taxon>
        <taxon>Planctomycetota</taxon>
        <taxon>Planctomycetia</taxon>
        <taxon>Pirellulales</taxon>
        <taxon>Pirellulaceae</taxon>
        <taxon>Rubripirellula</taxon>
    </lineage>
</organism>
<dbReference type="Proteomes" id="UP000322699">
    <property type="component" value="Unassembled WGS sequence"/>
</dbReference>
<protein>
    <submittedName>
        <fullName evidence="1">Uncharacterized protein</fullName>
    </submittedName>
</protein>
<comment type="caution">
    <text evidence="1">The sequence shown here is derived from an EMBL/GenBank/DDBJ whole genome shotgun (WGS) entry which is preliminary data.</text>
</comment>
<dbReference type="EMBL" id="VRLW01000001">
    <property type="protein sequence ID" value="KAA1257897.1"/>
    <property type="molecule type" value="Genomic_DNA"/>
</dbReference>